<organism evidence="2 3">
    <name type="scientific">Teredinibacter turnerae (strain ATCC 39867 / T7901)</name>
    <dbReference type="NCBI Taxonomy" id="377629"/>
    <lineage>
        <taxon>Bacteria</taxon>
        <taxon>Pseudomonadati</taxon>
        <taxon>Pseudomonadota</taxon>
        <taxon>Gammaproteobacteria</taxon>
        <taxon>Cellvibrionales</taxon>
        <taxon>Cellvibrionaceae</taxon>
        <taxon>Teredinibacter</taxon>
    </lineage>
</organism>
<dbReference type="InterPro" id="IPR051675">
    <property type="entry name" value="Endo/Exo/Phosphatase_dom_1"/>
</dbReference>
<name>C5BN25_TERTT</name>
<dbReference type="Pfam" id="PF12836">
    <property type="entry name" value="HHH_3"/>
    <property type="match status" value="1"/>
</dbReference>
<dbReference type="PANTHER" id="PTHR21180:SF32">
    <property type="entry name" value="ENDONUCLEASE_EXONUCLEASE_PHOSPHATASE FAMILY DOMAIN-CONTAINING PROTEIN 1"/>
    <property type="match status" value="1"/>
</dbReference>
<dbReference type="RefSeq" id="WP_015820122.1">
    <property type="nucleotide sequence ID" value="NC_012997.1"/>
</dbReference>
<dbReference type="EMBL" id="CP001614">
    <property type="protein sequence ID" value="ACR14007.1"/>
    <property type="molecule type" value="Genomic_DNA"/>
</dbReference>
<dbReference type="Proteomes" id="UP000009080">
    <property type="component" value="Chromosome"/>
</dbReference>
<gene>
    <name evidence="2" type="ordered locus">TERTU_0521</name>
</gene>
<dbReference type="STRING" id="377629.TERTU_0521"/>
<dbReference type="KEGG" id="ttu:TERTU_0521"/>
<dbReference type="InterPro" id="IPR010994">
    <property type="entry name" value="RuvA_2-like"/>
</dbReference>
<reference evidence="2 3" key="1">
    <citation type="journal article" date="2009" name="PLoS ONE">
        <title>The complete genome of Teredinibacter turnerae T7901: an intracellular endosymbiont of marine wood-boring bivalves (shipworms).</title>
        <authorList>
            <person name="Yang J.C."/>
            <person name="Madupu R."/>
            <person name="Durkin A.S."/>
            <person name="Ekborg N.A."/>
            <person name="Pedamallu C.S."/>
            <person name="Hostetler J.B."/>
            <person name="Radune D."/>
            <person name="Toms B.S."/>
            <person name="Henrissat B."/>
            <person name="Coutinho P.M."/>
            <person name="Schwarz S."/>
            <person name="Field L."/>
            <person name="Trindade-Silva A.E."/>
            <person name="Soares C.A.G."/>
            <person name="Elshahawi S."/>
            <person name="Hanora A."/>
            <person name="Schmidt E.W."/>
            <person name="Haygood M.G."/>
            <person name="Posfai J."/>
            <person name="Benner J."/>
            <person name="Madinger C."/>
            <person name="Nove J."/>
            <person name="Anton B."/>
            <person name="Chaudhary K."/>
            <person name="Foster J."/>
            <person name="Holman A."/>
            <person name="Kumar S."/>
            <person name="Lessard P.A."/>
            <person name="Luyten Y.A."/>
            <person name="Slatko B."/>
            <person name="Wood N."/>
            <person name="Wu B."/>
            <person name="Teplitski M."/>
            <person name="Mougous J.D."/>
            <person name="Ward N."/>
            <person name="Eisen J.A."/>
            <person name="Badger J.H."/>
            <person name="Distel D.L."/>
        </authorList>
    </citation>
    <scope>NUCLEOTIDE SEQUENCE [LARGE SCALE GENOMIC DNA]</scope>
    <source>
        <strain evidence="3">ATCC 39867 / T7901</strain>
    </source>
</reference>
<evidence type="ECO:0000256" key="1">
    <source>
        <dbReference type="SAM" id="MobiDB-lite"/>
    </source>
</evidence>
<feature type="compositionally biased region" description="Polar residues" evidence="1">
    <location>
        <begin position="231"/>
        <end position="246"/>
    </location>
</feature>
<feature type="compositionally biased region" description="Basic and acidic residues" evidence="1">
    <location>
        <begin position="163"/>
        <end position="174"/>
    </location>
</feature>
<dbReference type="SUPFAM" id="SSF47781">
    <property type="entry name" value="RuvA domain 2-like"/>
    <property type="match status" value="1"/>
</dbReference>
<sequence length="323" mass="34985">MLNSPLSHANQEFSSPVIEGNCSFQIVDNTLYLNVDKVLNNRPVGDVSGTLAVELWGLRQPYSGGEFDGVALAGAYVGEIFGQHFLGSNMFEVPFSEPPVGTWHLTLMLREWTHSGFVTRDYINFPVPYVVNWVPELVHKSQGKIINLPVDREAKSANVEKEITLRENAQEEKIISPTPADEEALTPKTTAGEKTEKLEPAETASIKIPTADATQAKTAPAEKSPSDTAPAKTTSTETKPASQVKSSPIGAPKKLKKVAKAKAIELVNVNSASLAEVQNLKGVSTALAKEIIARRPYKETGDLLKVKGMGAKLLEKLRTSITI</sequence>
<dbReference type="eggNOG" id="COG1555">
    <property type="taxonomic scope" value="Bacteria"/>
</dbReference>
<evidence type="ECO:0000313" key="2">
    <source>
        <dbReference type="EMBL" id="ACR14007.1"/>
    </source>
</evidence>
<feature type="region of interest" description="Disordered" evidence="1">
    <location>
        <begin position="163"/>
        <end position="249"/>
    </location>
</feature>
<dbReference type="PANTHER" id="PTHR21180">
    <property type="entry name" value="ENDONUCLEASE/EXONUCLEASE/PHOSPHATASE FAMILY DOMAIN-CONTAINING PROTEIN 1"/>
    <property type="match status" value="1"/>
</dbReference>
<accession>C5BN25</accession>
<dbReference type="OrthoDB" id="9179253at2"/>
<feature type="compositionally biased region" description="Basic and acidic residues" evidence="1">
    <location>
        <begin position="191"/>
        <end position="200"/>
    </location>
</feature>
<proteinExistence type="predicted"/>
<evidence type="ECO:0000313" key="3">
    <source>
        <dbReference type="Proteomes" id="UP000009080"/>
    </source>
</evidence>
<keyword evidence="3" id="KW-1185">Reference proteome</keyword>
<dbReference type="Gene3D" id="1.10.150.320">
    <property type="entry name" value="Photosystem II 12 kDa extrinsic protein"/>
    <property type="match status" value="1"/>
</dbReference>
<dbReference type="AlphaFoldDB" id="C5BN25"/>
<protein>
    <recommendedName>
        <fullName evidence="4">Helix-hairpin-helix domain-containing protein</fullName>
    </recommendedName>
</protein>
<dbReference type="HOGENOM" id="CLU_1037487_0_0_6"/>
<evidence type="ECO:0008006" key="4">
    <source>
        <dbReference type="Google" id="ProtNLM"/>
    </source>
</evidence>